<accession>A0A0E3YDD9</accession>
<sequence length="444" mass="47601">MQVNTFLVHSDIGHHCHDRLTGDATGHTGLLPEAGPQGIFGAVIGHDGSGASLPDIGPHDFSNATRVTKAMPMGSTGVAIRMSLTPHADMPQYVVKACPSAGHAAQAWLASRLFGAVGLATPTAVLVRGCSQAFDGKRDPTRVYLATTFLSRYQDLGDWLESDDAWRVFEGATGPDGPDGGDISGLRRARDEAMAAGRQMARLMASNGVPFHALSGEAAKAYADALARRNVMRHRLCHALPDVYQCALERHYVAALWLGNREMCNAFMENVGVWRDKNDLPYAMSLDFDAADFAAMLAPDALADLSQFPYGDRCAPFVRRLKGLACEASSKTVHDELKNPVGVRALAAEMAYRLGRISAQAIRPWAQSAHAVARAGDAACGASPGAAAACCEPDALVPRLLARRDDLVERLGGTGAAQTWAHRYDMRARAVDARQAPFLCVWQR</sequence>
<dbReference type="EMBL" id="CP011253">
    <property type="protein sequence ID" value="AKC71551.1"/>
    <property type="molecule type" value="Genomic_DNA"/>
</dbReference>
<dbReference type="OrthoDB" id="8934796at2"/>
<name>A0A0E3YDD9_9BURK</name>
<dbReference type="Proteomes" id="UP000035050">
    <property type="component" value="Chromosome"/>
</dbReference>
<keyword evidence="2" id="KW-1185">Reference proteome</keyword>
<dbReference type="KEGG" id="pox:MB84_21950"/>
<organism evidence="1 2">
    <name type="scientific">Pandoraea oxalativorans</name>
    <dbReference type="NCBI Taxonomy" id="573737"/>
    <lineage>
        <taxon>Bacteria</taxon>
        <taxon>Pseudomonadati</taxon>
        <taxon>Pseudomonadota</taxon>
        <taxon>Betaproteobacteria</taxon>
        <taxon>Burkholderiales</taxon>
        <taxon>Burkholderiaceae</taxon>
        <taxon>Pandoraea</taxon>
    </lineage>
</organism>
<protein>
    <submittedName>
        <fullName evidence="1">Uncharacterized protein</fullName>
    </submittedName>
</protein>
<evidence type="ECO:0000313" key="2">
    <source>
        <dbReference type="Proteomes" id="UP000035050"/>
    </source>
</evidence>
<dbReference type="HOGENOM" id="CLU_050041_0_0_4"/>
<dbReference type="PATRIC" id="fig|573737.6.peg.157"/>
<evidence type="ECO:0000313" key="1">
    <source>
        <dbReference type="EMBL" id="AKC71551.1"/>
    </source>
</evidence>
<dbReference type="AlphaFoldDB" id="A0A0E3YDD9"/>
<reference evidence="1" key="1">
    <citation type="submission" date="2016-06" db="EMBL/GenBank/DDBJ databases">
        <title>Pandoraea oxalativorans DSM 23570 Genome Sequencing.</title>
        <authorList>
            <person name="Ee R."/>
            <person name="Lim Y.-L."/>
            <person name="Yong D."/>
            <person name="Yin W.-F."/>
            <person name="Chan K.-G."/>
        </authorList>
    </citation>
    <scope>NUCLEOTIDE SEQUENCE</scope>
    <source>
        <strain evidence="1">DSM 23570</strain>
    </source>
</reference>
<proteinExistence type="predicted"/>
<gene>
    <name evidence="1" type="ORF">MB84_21950</name>
</gene>
<dbReference type="RefSeq" id="WP_046292661.1">
    <property type="nucleotide sequence ID" value="NZ_CP011253.3"/>
</dbReference>